<name>A0A919VW58_9ACTN</name>
<reference evidence="2" key="1">
    <citation type="submission" date="2021-03" db="EMBL/GenBank/DDBJ databases">
        <title>Whole genome shotgun sequence of Actinoplanes consettensis NBRC 14913.</title>
        <authorList>
            <person name="Komaki H."/>
            <person name="Tamura T."/>
        </authorList>
    </citation>
    <scope>NUCLEOTIDE SEQUENCE</scope>
    <source>
        <strain evidence="2">NBRC 14913</strain>
    </source>
</reference>
<keyword evidence="3" id="KW-1185">Reference proteome</keyword>
<protein>
    <submittedName>
        <fullName evidence="2">Uncharacterized protein</fullName>
    </submittedName>
</protein>
<feature type="transmembrane region" description="Helical" evidence="1">
    <location>
        <begin position="175"/>
        <end position="193"/>
    </location>
</feature>
<proteinExistence type="predicted"/>
<dbReference type="Proteomes" id="UP000680865">
    <property type="component" value="Unassembled WGS sequence"/>
</dbReference>
<evidence type="ECO:0000313" key="2">
    <source>
        <dbReference type="EMBL" id="GIM81731.1"/>
    </source>
</evidence>
<organism evidence="2 3">
    <name type="scientific">Winogradskya consettensis</name>
    <dbReference type="NCBI Taxonomy" id="113560"/>
    <lineage>
        <taxon>Bacteria</taxon>
        <taxon>Bacillati</taxon>
        <taxon>Actinomycetota</taxon>
        <taxon>Actinomycetes</taxon>
        <taxon>Micromonosporales</taxon>
        <taxon>Micromonosporaceae</taxon>
        <taxon>Winogradskya</taxon>
    </lineage>
</organism>
<dbReference type="RefSeq" id="WP_213002199.1">
    <property type="nucleotide sequence ID" value="NZ_BAAATW010000004.1"/>
</dbReference>
<accession>A0A919VW58</accession>
<feature type="transmembrane region" description="Helical" evidence="1">
    <location>
        <begin position="109"/>
        <end position="130"/>
    </location>
</feature>
<keyword evidence="1" id="KW-0812">Transmembrane</keyword>
<keyword evidence="1" id="KW-0472">Membrane</keyword>
<comment type="caution">
    <text evidence="2">The sequence shown here is derived from an EMBL/GenBank/DDBJ whole genome shotgun (WGS) entry which is preliminary data.</text>
</comment>
<feature type="transmembrane region" description="Helical" evidence="1">
    <location>
        <begin position="39"/>
        <end position="57"/>
    </location>
</feature>
<keyword evidence="1" id="KW-1133">Transmembrane helix</keyword>
<evidence type="ECO:0000313" key="3">
    <source>
        <dbReference type="Proteomes" id="UP000680865"/>
    </source>
</evidence>
<evidence type="ECO:0000256" key="1">
    <source>
        <dbReference type="SAM" id="Phobius"/>
    </source>
</evidence>
<feature type="transmembrane region" description="Helical" evidence="1">
    <location>
        <begin position="12"/>
        <end position="33"/>
    </location>
</feature>
<feature type="transmembrane region" description="Helical" evidence="1">
    <location>
        <begin position="137"/>
        <end position="155"/>
    </location>
</feature>
<dbReference type="AlphaFoldDB" id="A0A919VW58"/>
<sequence>MIAVVRSELYRLSTIRSSAFSIAVFAAFGIIFSVMSADMWALLAGVSAFGFGVTGITQHYQHRTAVLLYLARPKRLQVLLAQLLTTVIVSLGFAAVSGVVVLFSGDVDVFLRTLTVVPIMGLLGAAMATVVRRATPLVVGFAVWVIFIEAMYFRMEQPLPFSAYLDAAGGNGRALLQFLGWALAAVVAAGFSVRRDVNVD</sequence>
<feature type="transmembrane region" description="Helical" evidence="1">
    <location>
        <begin position="78"/>
        <end position="103"/>
    </location>
</feature>
<dbReference type="EMBL" id="BOQP01000048">
    <property type="protein sequence ID" value="GIM81731.1"/>
    <property type="molecule type" value="Genomic_DNA"/>
</dbReference>
<gene>
    <name evidence="2" type="ORF">Aco04nite_78050</name>
</gene>